<dbReference type="Proteomes" id="UP000270185">
    <property type="component" value="Chromosome"/>
</dbReference>
<dbReference type="AlphaFoldDB" id="A0A3G8XN44"/>
<keyword evidence="1" id="KW-0732">Signal</keyword>
<dbReference type="OrthoDB" id="1271345at2"/>
<gene>
    <name evidence="2" type="ORF">EIB73_08320</name>
</gene>
<organism evidence="2 3">
    <name type="scientific">Kaistella carnis</name>
    <dbReference type="NCBI Taxonomy" id="1241979"/>
    <lineage>
        <taxon>Bacteria</taxon>
        <taxon>Pseudomonadati</taxon>
        <taxon>Bacteroidota</taxon>
        <taxon>Flavobacteriia</taxon>
        <taxon>Flavobacteriales</taxon>
        <taxon>Weeksellaceae</taxon>
        <taxon>Chryseobacterium group</taxon>
        <taxon>Kaistella</taxon>
    </lineage>
</organism>
<evidence type="ECO:0000313" key="2">
    <source>
        <dbReference type="EMBL" id="AZI33177.1"/>
    </source>
</evidence>
<feature type="signal peptide" evidence="1">
    <location>
        <begin position="1"/>
        <end position="25"/>
    </location>
</feature>
<proteinExistence type="predicted"/>
<keyword evidence="3" id="KW-1185">Reference proteome</keyword>
<evidence type="ECO:0008006" key="4">
    <source>
        <dbReference type="Google" id="ProtNLM"/>
    </source>
</evidence>
<protein>
    <recommendedName>
        <fullName evidence="4">DUF4369 domain-containing protein</fullName>
    </recommendedName>
</protein>
<accession>A0A3G8XN44</accession>
<dbReference type="EMBL" id="CP034159">
    <property type="protein sequence ID" value="AZI33177.1"/>
    <property type="molecule type" value="Genomic_DNA"/>
</dbReference>
<evidence type="ECO:0000313" key="3">
    <source>
        <dbReference type="Proteomes" id="UP000270185"/>
    </source>
</evidence>
<evidence type="ECO:0000256" key="1">
    <source>
        <dbReference type="SAM" id="SignalP"/>
    </source>
</evidence>
<name>A0A3G8XN44_9FLAO</name>
<feature type="chain" id="PRO_5018218612" description="DUF4369 domain-containing protein" evidence="1">
    <location>
        <begin position="26"/>
        <end position="270"/>
    </location>
</feature>
<reference evidence="3" key="1">
    <citation type="submission" date="2018-11" db="EMBL/GenBank/DDBJ databases">
        <title>Proposal to divide the Flavobacteriaceae and reorganize its genera based on Amino Acid Identity values calculated from whole genome sequences.</title>
        <authorList>
            <person name="Nicholson A.C."/>
            <person name="Gulvik C.A."/>
            <person name="Whitney A.M."/>
            <person name="Humrighouse B.W."/>
            <person name="Bell M."/>
            <person name="Holmes B."/>
            <person name="Steigerwalt A.G."/>
            <person name="Villarma A."/>
            <person name="Sheth M."/>
            <person name="Batra D."/>
            <person name="Pryor J."/>
            <person name="Bernardet J.-F."/>
            <person name="Hugo C."/>
            <person name="Kampfer P."/>
            <person name="Newman J.D."/>
            <person name="McQuiston J.R."/>
        </authorList>
    </citation>
    <scope>NUCLEOTIDE SEQUENCE [LARGE SCALE GENOMIC DNA]</scope>
    <source>
        <strain evidence="3">G0081</strain>
    </source>
</reference>
<sequence>MIYFALCMKKLLLLFALLILSNAQAQFFSGEIIIRDKSVYYLNQVYVTNITSHRTVYTDHFGTFKIPAKPGDVIRFTSIVTDRTDVKVTAEQLQNPNNFVELKIAYYDIQEVVISKFKPTGNLRKDVSSLKNGEKNLALQKMIGLPSPKGNGLPPQLPVAGLSGGGLTFSLESIYNILSGERKKQERAQQYEKMSVSVSNIKNYFGEEYFTTLKIPKNLIDNFLQFVYSSDDLYPFVQSNNYEAIGVYIEKYLPIYQRRLRNSHLLDELK</sequence>
<dbReference type="KEGG" id="ccas:EIB73_08320"/>